<dbReference type="GO" id="GO:0005524">
    <property type="term" value="F:ATP binding"/>
    <property type="evidence" value="ECO:0007669"/>
    <property type="project" value="InterPro"/>
</dbReference>
<dbReference type="GO" id="GO:0016020">
    <property type="term" value="C:membrane"/>
    <property type="evidence" value="ECO:0007669"/>
    <property type="project" value="InterPro"/>
</dbReference>
<feature type="transmembrane region" description="Helical" evidence="2">
    <location>
        <begin position="6"/>
        <end position="23"/>
    </location>
</feature>
<keyword evidence="2" id="KW-1133">Transmembrane helix</keyword>
<dbReference type="GO" id="GO:0042626">
    <property type="term" value="F:ATPase-coupled transmembrane transporter activity"/>
    <property type="evidence" value="ECO:0007669"/>
    <property type="project" value="InterPro"/>
</dbReference>
<evidence type="ECO:0000313" key="5">
    <source>
        <dbReference type="Proteomes" id="UP000319209"/>
    </source>
</evidence>
<proteinExistence type="predicted"/>
<organism evidence="4 5">
    <name type="scientific">Formosa sediminum</name>
    <dbReference type="NCBI Taxonomy" id="2594004"/>
    <lineage>
        <taxon>Bacteria</taxon>
        <taxon>Pseudomonadati</taxon>
        <taxon>Bacteroidota</taxon>
        <taxon>Flavobacteriia</taxon>
        <taxon>Flavobacteriales</taxon>
        <taxon>Flavobacteriaceae</taxon>
        <taxon>Formosa</taxon>
    </lineage>
</organism>
<dbReference type="InterPro" id="IPR010929">
    <property type="entry name" value="PDR_CDR_ABC"/>
</dbReference>
<name>A0A516GVX1_9FLAO</name>
<gene>
    <name evidence="4" type="ORF">FNB79_03890</name>
</gene>
<accession>A0A516GVX1</accession>
<dbReference type="Pfam" id="PF06422">
    <property type="entry name" value="PDR_CDR"/>
    <property type="match status" value="1"/>
</dbReference>
<evidence type="ECO:0000259" key="3">
    <source>
        <dbReference type="Pfam" id="PF06422"/>
    </source>
</evidence>
<dbReference type="EMBL" id="CP041637">
    <property type="protein sequence ID" value="QDO95646.1"/>
    <property type="molecule type" value="Genomic_DNA"/>
</dbReference>
<sequence length="50" mass="6329">MIHYFFWCFYFGIYCFFTTYYTNKKQKQSANIFHKKGLFFKFIFKILKSL</sequence>
<feature type="domain" description="CDR ABC transporter" evidence="3">
    <location>
        <begin position="2"/>
        <end position="36"/>
    </location>
</feature>
<reference evidence="4 5" key="1">
    <citation type="submission" date="2019-07" db="EMBL/GenBank/DDBJ databases">
        <title>Genome sequencing for Formosa sp. PS13.</title>
        <authorList>
            <person name="Park S.-J."/>
        </authorList>
    </citation>
    <scope>NUCLEOTIDE SEQUENCE [LARGE SCALE GENOMIC DNA]</scope>
    <source>
        <strain evidence="4 5">PS13</strain>
    </source>
</reference>
<keyword evidence="2" id="KW-0472">Membrane</keyword>
<evidence type="ECO:0000313" key="4">
    <source>
        <dbReference type="EMBL" id="QDO95646.1"/>
    </source>
</evidence>
<evidence type="ECO:0000256" key="1">
    <source>
        <dbReference type="ARBA" id="ARBA00022448"/>
    </source>
</evidence>
<keyword evidence="2" id="KW-0812">Transmembrane</keyword>
<evidence type="ECO:0000256" key="2">
    <source>
        <dbReference type="SAM" id="Phobius"/>
    </source>
</evidence>
<dbReference type="AlphaFoldDB" id="A0A516GVX1"/>
<dbReference type="KEGG" id="fop:FNB79_03890"/>
<keyword evidence="5" id="KW-1185">Reference proteome</keyword>
<protein>
    <recommendedName>
        <fullName evidence="3">CDR ABC transporter domain-containing protein</fullName>
    </recommendedName>
</protein>
<dbReference type="Proteomes" id="UP000319209">
    <property type="component" value="Chromosome"/>
</dbReference>
<keyword evidence="1" id="KW-0813">Transport</keyword>